<dbReference type="InterPro" id="IPR043144">
    <property type="entry name" value="Mal/L-sulf/L-lact_DH-like_ah"/>
</dbReference>
<evidence type="ECO:0000256" key="2">
    <source>
        <dbReference type="ARBA" id="ARBA00023002"/>
    </source>
</evidence>
<dbReference type="Pfam" id="PF02615">
    <property type="entry name" value="Ldh_2"/>
    <property type="match status" value="1"/>
</dbReference>
<dbReference type="AlphaFoldDB" id="A0A2U3THP3"/>
<dbReference type="Gene3D" id="1.10.1530.10">
    <property type="match status" value="1"/>
</dbReference>
<organism evidence="3 4">
    <name type="scientific">Microvirgula aerodenitrificans</name>
    <dbReference type="NCBI Taxonomy" id="57480"/>
    <lineage>
        <taxon>Bacteria</taxon>
        <taxon>Pseudomonadati</taxon>
        <taxon>Pseudomonadota</taxon>
        <taxon>Betaproteobacteria</taxon>
        <taxon>Neisseriales</taxon>
        <taxon>Aquaspirillaceae</taxon>
        <taxon>Microvirgula</taxon>
    </lineage>
</organism>
<name>A0A2U3THP3_9NEIS</name>
<dbReference type="STRING" id="1122240.GCA_000620105_01056"/>
<dbReference type="NCBIfam" id="NF007504">
    <property type="entry name" value="PRK10098.1"/>
    <property type="match status" value="1"/>
</dbReference>
<dbReference type="InterPro" id="IPR003767">
    <property type="entry name" value="Malate/L-lactate_DH-like"/>
</dbReference>
<gene>
    <name evidence="3" type="ORF">DAI18_01965</name>
</gene>
<dbReference type="GO" id="GO:0016491">
    <property type="term" value="F:oxidoreductase activity"/>
    <property type="evidence" value="ECO:0007669"/>
    <property type="project" value="UniProtKB-KW"/>
</dbReference>
<dbReference type="Gene3D" id="3.30.1370.60">
    <property type="entry name" value="Hypothetical oxidoreductase yiak, domain 2"/>
    <property type="match status" value="1"/>
</dbReference>
<dbReference type="InterPro" id="IPR043143">
    <property type="entry name" value="Mal/L-sulf/L-lact_DH-like_NADP"/>
</dbReference>
<sequence>MKISVDRLRRLAPAALRALGCAPDEADLVATHLIEANLRGHDSHGVGMLPFYIASARQGTLKPNTPARLLNDGGAILQFAGDRGFGQRTGREAMDAAIARAQQTGLVLMTLSATHHLGRIGSYGEQAVAAGMISIHFVNVIDFPQMLVAPFNGSSPRFGTNPVCIAIPGGERHPAFVLDFATSMVAYGKARVAYLAGRQFADDVLLDAAGHPTREPRVMFEPPLGALRPIAGHKGGGLIMAAELLAGLLSGGGSAQPAHPRDGGIVNNMTTLVIDPARLVDMQWFAAEYDALVDYVKSSPSPDPADPVQLAGDPERQRRAQRLVDGIEIADGEWDGILAAAAQLGVDVAG</sequence>
<dbReference type="EMBL" id="CP028519">
    <property type="protein sequence ID" value="AVY92943.1"/>
    <property type="molecule type" value="Genomic_DNA"/>
</dbReference>
<evidence type="ECO:0000313" key="3">
    <source>
        <dbReference type="EMBL" id="AVY92943.1"/>
    </source>
</evidence>
<reference evidence="3 4" key="1">
    <citation type="submission" date="2018-04" db="EMBL/GenBank/DDBJ databases">
        <title>Denitrifier Microvirgula.</title>
        <authorList>
            <person name="Anderson E."/>
            <person name="Jang J."/>
            <person name="Ishii S."/>
        </authorList>
    </citation>
    <scope>NUCLEOTIDE SEQUENCE [LARGE SCALE GENOMIC DNA]</scope>
    <source>
        <strain evidence="3 4">BE2.4</strain>
    </source>
</reference>
<proteinExistence type="inferred from homology"/>
<keyword evidence="4" id="KW-1185">Reference proteome</keyword>
<evidence type="ECO:0000313" key="4">
    <source>
        <dbReference type="Proteomes" id="UP000244173"/>
    </source>
</evidence>
<dbReference type="SUPFAM" id="SSF89733">
    <property type="entry name" value="L-sulfolactate dehydrogenase-like"/>
    <property type="match status" value="1"/>
</dbReference>
<dbReference type="PANTHER" id="PTHR11091">
    <property type="entry name" value="OXIDOREDUCTASE-RELATED"/>
    <property type="match status" value="1"/>
</dbReference>
<dbReference type="PANTHER" id="PTHR11091:SF0">
    <property type="entry name" value="MALATE DEHYDROGENASE"/>
    <property type="match status" value="1"/>
</dbReference>
<dbReference type="OrthoDB" id="924592at2"/>
<comment type="similarity">
    <text evidence="1">Belongs to the LDH2/MDH2 oxidoreductase family.</text>
</comment>
<keyword evidence="2" id="KW-0560">Oxidoreductase</keyword>
<dbReference type="KEGG" id="maer:DAI18_01965"/>
<dbReference type="Proteomes" id="UP000244173">
    <property type="component" value="Chromosome"/>
</dbReference>
<evidence type="ECO:0000256" key="1">
    <source>
        <dbReference type="ARBA" id="ARBA00006056"/>
    </source>
</evidence>
<protein>
    <submittedName>
        <fullName evidence="3">Malate/lactate/ureidoglycolate dehydrogenase</fullName>
    </submittedName>
</protein>
<accession>A0A2U3THP3</accession>
<dbReference type="RefSeq" id="WP_107888636.1">
    <property type="nucleotide sequence ID" value="NZ_CP028519.1"/>
</dbReference>
<dbReference type="InterPro" id="IPR036111">
    <property type="entry name" value="Mal/L-sulfo/L-lacto_DH-like_sf"/>
</dbReference>